<comment type="caution">
    <text evidence="2">The sequence shown here is derived from an EMBL/GenBank/DDBJ whole genome shotgun (WGS) entry which is preliminary data.</text>
</comment>
<protein>
    <recommendedName>
        <fullName evidence="1">DUF2087 domain-containing protein</fullName>
    </recommendedName>
</protein>
<evidence type="ECO:0000259" key="1">
    <source>
        <dbReference type="Pfam" id="PF09860"/>
    </source>
</evidence>
<dbReference type="AlphaFoldDB" id="A0A1C1YZ15"/>
<dbReference type="InterPro" id="IPR018656">
    <property type="entry name" value="DUF2087"/>
</dbReference>
<evidence type="ECO:0000313" key="2">
    <source>
        <dbReference type="EMBL" id="OCW58650.1"/>
    </source>
</evidence>
<organism evidence="2 3">
    <name type="scientific">Hoeflea olei</name>
    <dbReference type="NCBI Taxonomy" id="1480615"/>
    <lineage>
        <taxon>Bacteria</taxon>
        <taxon>Pseudomonadati</taxon>
        <taxon>Pseudomonadota</taxon>
        <taxon>Alphaproteobacteria</taxon>
        <taxon>Hyphomicrobiales</taxon>
        <taxon>Rhizobiaceae</taxon>
        <taxon>Hoeflea</taxon>
    </lineage>
</organism>
<dbReference type="Pfam" id="PF09860">
    <property type="entry name" value="DUF2087"/>
    <property type="match status" value="1"/>
</dbReference>
<feature type="domain" description="DUF2087" evidence="1">
    <location>
        <begin position="84"/>
        <end position="154"/>
    </location>
</feature>
<keyword evidence="3" id="KW-1185">Reference proteome</keyword>
<sequence>MIPLVVEDVSPFARALARQIGSSSEPPSHLALMNMVSRAAGFRNFQHLRAARRAGERLANQPEAAPVDHLLVERTLHQFDSDGRLRQWPSRRTVQDLCLWALWAALPARKLMNEREVNTRLRAAHLFDDPAILRRTMVTLGMLTRNPDGTDYCRRELTPPAEARALIALIGKRWRSRDAASGTGAPA</sequence>
<dbReference type="EMBL" id="LQZT01000005">
    <property type="protein sequence ID" value="OCW58650.1"/>
    <property type="molecule type" value="Genomic_DNA"/>
</dbReference>
<gene>
    <name evidence="2" type="ORF">AWJ14_05445</name>
</gene>
<proteinExistence type="predicted"/>
<evidence type="ECO:0000313" key="3">
    <source>
        <dbReference type="Proteomes" id="UP000094795"/>
    </source>
</evidence>
<accession>A0A1C1YZ15</accession>
<dbReference type="Proteomes" id="UP000094795">
    <property type="component" value="Unassembled WGS sequence"/>
</dbReference>
<name>A0A1C1YZ15_9HYPH</name>
<reference evidence="2 3" key="1">
    <citation type="submission" date="2015-12" db="EMBL/GenBank/DDBJ databases">
        <authorList>
            <person name="Shamseldin A."/>
            <person name="Moawad H."/>
            <person name="Abd El-Rahim W.M."/>
            <person name="Sadowsky M.J."/>
        </authorList>
    </citation>
    <scope>NUCLEOTIDE SEQUENCE [LARGE SCALE GENOMIC DNA]</scope>
    <source>
        <strain evidence="2 3">JC234</strain>
    </source>
</reference>